<name>A0A941CN57_9CLOT</name>
<dbReference type="Gene3D" id="3.40.50.300">
    <property type="entry name" value="P-loop containing nucleotide triphosphate hydrolases"/>
    <property type="match status" value="2"/>
</dbReference>
<feature type="transmembrane region" description="Helical" evidence="2">
    <location>
        <begin position="416"/>
        <end position="435"/>
    </location>
</feature>
<evidence type="ECO:0000256" key="1">
    <source>
        <dbReference type="SAM" id="Coils"/>
    </source>
</evidence>
<dbReference type="SUPFAM" id="SSF52540">
    <property type="entry name" value="P-loop containing nucleoside triphosphate hydrolases"/>
    <property type="match status" value="1"/>
</dbReference>
<keyword evidence="2" id="KW-0472">Membrane</keyword>
<feature type="domain" description="Rad50/SbcC-type AAA" evidence="3">
    <location>
        <begin position="5"/>
        <end position="247"/>
    </location>
</feature>
<dbReference type="AlphaFoldDB" id="A0A941CN57"/>
<dbReference type="RefSeq" id="WP_211799286.1">
    <property type="nucleotide sequence ID" value="NZ_JAGSCS010000001.1"/>
</dbReference>
<dbReference type="InterPro" id="IPR027417">
    <property type="entry name" value="P-loop_NTPase"/>
</dbReference>
<evidence type="ECO:0000256" key="2">
    <source>
        <dbReference type="SAM" id="Phobius"/>
    </source>
</evidence>
<protein>
    <submittedName>
        <fullName evidence="4">AAA family ATPase</fullName>
    </submittedName>
</protein>
<dbReference type="InterPro" id="IPR038729">
    <property type="entry name" value="Rad50/SbcC_AAA"/>
</dbReference>
<keyword evidence="2" id="KW-1133">Transmembrane helix</keyword>
<comment type="caution">
    <text evidence="4">The sequence shown here is derived from an EMBL/GenBank/DDBJ whole genome shotgun (WGS) entry which is preliminary data.</text>
</comment>
<feature type="transmembrane region" description="Helical" evidence="2">
    <location>
        <begin position="392"/>
        <end position="410"/>
    </location>
</feature>
<dbReference type="Proteomes" id="UP000675379">
    <property type="component" value="Unassembled WGS sequence"/>
</dbReference>
<dbReference type="PANTHER" id="PTHR41259">
    <property type="entry name" value="DOUBLE-STRAND BREAK REPAIR RAD50 ATPASE, PUTATIVE-RELATED"/>
    <property type="match status" value="1"/>
</dbReference>
<evidence type="ECO:0000313" key="5">
    <source>
        <dbReference type="Proteomes" id="UP000675379"/>
    </source>
</evidence>
<accession>A0A941CN57</accession>
<keyword evidence="5" id="KW-1185">Reference proteome</keyword>
<feature type="coiled-coil region" evidence="1">
    <location>
        <begin position="280"/>
        <end position="321"/>
    </location>
</feature>
<keyword evidence="1" id="KW-0175">Coiled coil</keyword>
<dbReference type="EMBL" id="JAGSCS010000001">
    <property type="protein sequence ID" value="MBR0574763.1"/>
    <property type="molecule type" value="Genomic_DNA"/>
</dbReference>
<gene>
    <name evidence="4" type="ORF">KCG48_00270</name>
</gene>
<dbReference type="PANTHER" id="PTHR41259:SF1">
    <property type="entry name" value="DOUBLE-STRAND BREAK REPAIR RAD50 ATPASE, PUTATIVE-RELATED"/>
    <property type="match status" value="1"/>
</dbReference>
<sequence length="835" mass="96937">MQIKKIHIDRFGKLRDQSFTFSSGLNVIYGPNEAGKSTLQNFLFSMFYGASASKKAQVEGVRKKYLPRGEEYTFGSMTLELDDKTFILERKIGAKRKDDFFRAYEGDSYTQTPLAETLGKELFQLDHEGFLKTLCIGQSRTVFSPEKDEGLTTKLTNLLESGDEEVSYTKAMEKIREEMKLIQGVRKTGRLEEVHAQLAALHEELGESRNMERRKTELLQTEKKLEESLGKLRHRRAELHQLKDKIQLYQVKDEFLRLKKNLDELHRLGEERQQDFHPLSTEKIAELDHLADDMEDLQEEMAEQEETLASLKREIQELDLLLDTQKGYSEVSRAEILALISLQSEELLLEEKLRYFGDSSPREERLLLRRDELKAVLGRYERLLRKLKPKKTGLLLGMLLFLAGTLYSFIVVKESLLAVLGVALALVYGALYSALQKKMLRRNLKKADEMEVQVAALARELGMDPEEIVRSKKLIDAIPEDQEKERWETRLRELRGKKDRLFRLTGTGSVEELLQGEEGYRRTRDQKNEKLTLSASKREHLNHLEQAMAQKSNLLRQHLENLGYGDASRDPVEDLLHYKGQAERMRDLQVKEEALRFSLAGIIGDRSEEEVKRELKLLEELGWDSPRDQRDLEQEERQLSEGEREILEQQHELRMELASFKFRDSLYVEDAILSLQAEEAELEDRLAILSLTMELMQESYDRLRLGYSASLNAKVTGIYEAITGMDRTVKVTDLFSMNFEEKGALWREDLLSTGALDQLYLSLRLAMAEQMFGEERVPLLFDEPFAGFDRMRLERTLDYLVELSSRFQIFLFTCHEREMELLGERAHVLHLEGPR</sequence>
<feature type="coiled-coil region" evidence="1">
    <location>
        <begin position="630"/>
        <end position="692"/>
    </location>
</feature>
<reference evidence="4" key="1">
    <citation type="submission" date="2021-04" db="EMBL/GenBank/DDBJ databases">
        <title>Proteiniclasticum sedimins sp. nov., an obligate anaerobic bacterium isolated from anaerobic sludge.</title>
        <authorList>
            <person name="Liu J."/>
        </authorList>
    </citation>
    <scope>NUCLEOTIDE SEQUENCE</scope>
    <source>
        <strain evidence="4">BAD-10</strain>
    </source>
</reference>
<evidence type="ECO:0000313" key="4">
    <source>
        <dbReference type="EMBL" id="MBR0574763.1"/>
    </source>
</evidence>
<dbReference type="Pfam" id="PF13476">
    <property type="entry name" value="AAA_23"/>
    <property type="match status" value="1"/>
</dbReference>
<keyword evidence="2" id="KW-0812">Transmembrane</keyword>
<proteinExistence type="predicted"/>
<evidence type="ECO:0000259" key="3">
    <source>
        <dbReference type="Pfam" id="PF13476"/>
    </source>
</evidence>
<organism evidence="4 5">
    <name type="scientific">Proteiniclasticum sediminis</name>
    <dbReference type="NCBI Taxonomy" id="2804028"/>
    <lineage>
        <taxon>Bacteria</taxon>
        <taxon>Bacillati</taxon>
        <taxon>Bacillota</taxon>
        <taxon>Clostridia</taxon>
        <taxon>Eubacteriales</taxon>
        <taxon>Clostridiaceae</taxon>
        <taxon>Proteiniclasticum</taxon>
    </lineage>
</organism>